<evidence type="ECO:0000256" key="1">
    <source>
        <dbReference type="SAM" id="MobiDB-lite"/>
    </source>
</evidence>
<comment type="caution">
    <text evidence="2">The sequence shown here is derived from an EMBL/GenBank/DDBJ whole genome shotgun (WGS) entry which is preliminary data.</text>
</comment>
<evidence type="ECO:0000313" key="2">
    <source>
        <dbReference type="EMBL" id="KAK3885330.1"/>
    </source>
</evidence>
<keyword evidence="3" id="KW-1185">Reference proteome</keyword>
<gene>
    <name evidence="2" type="ORF">Pcinc_010452</name>
</gene>
<dbReference type="EMBL" id="JAWQEG010000810">
    <property type="protein sequence ID" value="KAK3885330.1"/>
    <property type="molecule type" value="Genomic_DNA"/>
</dbReference>
<protein>
    <submittedName>
        <fullName evidence="2">Uncharacterized protein</fullName>
    </submittedName>
</protein>
<feature type="compositionally biased region" description="Gly residues" evidence="1">
    <location>
        <begin position="8"/>
        <end position="23"/>
    </location>
</feature>
<reference evidence="2" key="1">
    <citation type="submission" date="2023-10" db="EMBL/GenBank/DDBJ databases">
        <title>Genome assemblies of two species of porcelain crab, Petrolisthes cinctipes and Petrolisthes manimaculis (Anomura: Porcellanidae).</title>
        <authorList>
            <person name="Angst P."/>
        </authorList>
    </citation>
    <scope>NUCLEOTIDE SEQUENCE</scope>
    <source>
        <strain evidence="2">PB745_01</strain>
        <tissue evidence="2">Gill</tissue>
    </source>
</reference>
<organism evidence="2 3">
    <name type="scientific">Petrolisthes cinctipes</name>
    <name type="common">Flat porcelain crab</name>
    <dbReference type="NCBI Taxonomy" id="88211"/>
    <lineage>
        <taxon>Eukaryota</taxon>
        <taxon>Metazoa</taxon>
        <taxon>Ecdysozoa</taxon>
        <taxon>Arthropoda</taxon>
        <taxon>Crustacea</taxon>
        <taxon>Multicrustacea</taxon>
        <taxon>Malacostraca</taxon>
        <taxon>Eumalacostraca</taxon>
        <taxon>Eucarida</taxon>
        <taxon>Decapoda</taxon>
        <taxon>Pleocyemata</taxon>
        <taxon>Anomura</taxon>
        <taxon>Galatheoidea</taxon>
        <taxon>Porcellanidae</taxon>
        <taxon>Petrolisthes</taxon>
    </lineage>
</organism>
<evidence type="ECO:0000313" key="3">
    <source>
        <dbReference type="Proteomes" id="UP001286313"/>
    </source>
</evidence>
<proteinExistence type="predicted"/>
<accession>A0AAE1G3B5</accession>
<dbReference type="AlphaFoldDB" id="A0AAE1G3B5"/>
<feature type="region of interest" description="Disordered" evidence="1">
    <location>
        <begin position="1"/>
        <end position="23"/>
    </location>
</feature>
<dbReference type="Proteomes" id="UP001286313">
    <property type="component" value="Unassembled WGS sequence"/>
</dbReference>
<name>A0AAE1G3B5_PETCI</name>
<sequence>MWGEGEGEGGCTRLGSSSSGGGAGGGVPACYGIYKGPEDTVTTQHTHSLTSAPIVTTCLFVQSTVSAVKSEES</sequence>